<evidence type="ECO:0008006" key="4">
    <source>
        <dbReference type="Google" id="ProtNLM"/>
    </source>
</evidence>
<feature type="chain" id="PRO_5039330356" description="ABC transporter" evidence="1">
    <location>
        <begin position="29"/>
        <end position="446"/>
    </location>
</feature>
<feature type="signal peptide" evidence="1">
    <location>
        <begin position="1"/>
        <end position="28"/>
    </location>
</feature>
<proteinExistence type="predicted"/>
<organism evidence="2 3">
    <name type="scientific">Candidatus Rothia avistercoris</name>
    <dbReference type="NCBI Taxonomy" id="2840479"/>
    <lineage>
        <taxon>Bacteria</taxon>
        <taxon>Bacillati</taxon>
        <taxon>Actinomycetota</taxon>
        <taxon>Actinomycetes</taxon>
        <taxon>Micrococcales</taxon>
        <taxon>Micrococcaceae</taxon>
        <taxon>Rothia</taxon>
    </lineage>
</organism>
<evidence type="ECO:0000313" key="2">
    <source>
        <dbReference type="EMBL" id="HJD50615.1"/>
    </source>
</evidence>
<keyword evidence="1" id="KW-0732">Signal</keyword>
<dbReference type="Proteomes" id="UP000823908">
    <property type="component" value="Unassembled WGS sequence"/>
</dbReference>
<dbReference type="AlphaFoldDB" id="A0A9D2ZS15"/>
<gene>
    <name evidence="2" type="ORF">H9908_01905</name>
</gene>
<name>A0A9D2ZS15_9MICC</name>
<dbReference type="SUPFAM" id="SSF50969">
    <property type="entry name" value="YVTN repeat-like/Quinoprotein amine dehydrogenase"/>
    <property type="match status" value="1"/>
</dbReference>
<reference evidence="2" key="1">
    <citation type="journal article" date="2021" name="PeerJ">
        <title>Extensive microbial diversity within the chicken gut microbiome revealed by metagenomics and culture.</title>
        <authorList>
            <person name="Gilroy R."/>
            <person name="Ravi A."/>
            <person name="Getino M."/>
            <person name="Pursley I."/>
            <person name="Horton D.L."/>
            <person name="Alikhan N.F."/>
            <person name="Baker D."/>
            <person name="Gharbi K."/>
            <person name="Hall N."/>
            <person name="Watson M."/>
            <person name="Adriaenssens E.M."/>
            <person name="Foster-Nyarko E."/>
            <person name="Jarju S."/>
            <person name="Secka A."/>
            <person name="Antonio M."/>
            <person name="Oren A."/>
            <person name="Chaudhuri R.R."/>
            <person name="La Ragione R."/>
            <person name="Hildebrand F."/>
            <person name="Pallen M.J."/>
        </authorList>
    </citation>
    <scope>NUCLEOTIDE SEQUENCE</scope>
    <source>
        <strain evidence="2">ChiHjej10B9-4811</strain>
    </source>
</reference>
<sequence length="446" mass="47283">MHNTSRPLFTLISATLALALAGCGAASAPSATSSSDQASATATAIAERAAITEASTPSARIALTYDGGIMIVDGKTFEVIETIEKEGFLRLQPAGDNRHLVVADGSSYTILDMGAWTQAHGDHDHYYTTTPTLTSLSFAADGTGHVITDYGRSAMFADNTGTIEVYSPADLTGTDQYTATSISTETITLPDAHHGLAIPLENNQYLVSVGTEDARTGAAIINPDGSVVTENLNCPGIHGEAIAANDTFTVGCQDGALIYANGTFTKVTNPEDPYSRSGNQAGSADSAIVLADYKTDQDTELERPEQFALINTITKERTKIALPEGVSYTFRSLARGPEGSHLLLTTDGKLRFWAEDGTELGSVDIMDSWTESEIWQDPRPAIWVDGETAYVTDPATKKLHVVSLAKIADGTAEVFASIDLPEVPNEINGISRTAELVTTTEVDSDH</sequence>
<dbReference type="EMBL" id="DWUS01000050">
    <property type="protein sequence ID" value="HJD50615.1"/>
    <property type="molecule type" value="Genomic_DNA"/>
</dbReference>
<comment type="caution">
    <text evidence="2">The sequence shown here is derived from an EMBL/GenBank/DDBJ whole genome shotgun (WGS) entry which is preliminary data.</text>
</comment>
<dbReference type="InterPro" id="IPR011044">
    <property type="entry name" value="Quino_amine_DH_bsu"/>
</dbReference>
<protein>
    <recommendedName>
        <fullName evidence="4">ABC transporter</fullName>
    </recommendedName>
</protein>
<accession>A0A9D2ZS15</accession>
<dbReference type="PROSITE" id="PS51257">
    <property type="entry name" value="PROKAR_LIPOPROTEIN"/>
    <property type="match status" value="1"/>
</dbReference>
<evidence type="ECO:0000256" key="1">
    <source>
        <dbReference type="SAM" id="SignalP"/>
    </source>
</evidence>
<reference evidence="2" key="2">
    <citation type="submission" date="2021-04" db="EMBL/GenBank/DDBJ databases">
        <authorList>
            <person name="Gilroy R."/>
        </authorList>
    </citation>
    <scope>NUCLEOTIDE SEQUENCE</scope>
    <source>
        <strain evidence="2">ChiHjej10B9-4811</strain>
    </source>
</reference>
<evidence type="ECO:0000313" key="3">
    <source>
        <dbReference type="Proteomes" id="UP000823908"/>
    </source>
</evidence>